<comment type="subcellular location">
    <subcellularLocation>
        <location evidence="1">Cell membrane</location>
        <topology evidence="1">Multi-pass membrane protein</topology>
    </subcellularLocation>
</comment>
<dbReference type="PANTHER" id="PTHR22777">
    <property type="entry name" value="HEMOLYSIN-RELATED"/>
    <property type="match status" value="1"/>
</dbReference>
<dbReference type="Proteomes" id="UP000614469">
    <property type="component" value="Unassembled WGS sequence"/>
</dbReference>
<evidence type="ECO:0000256" key="5">
    <source>
        <dbReference type="ARBA" id="ARBA00022737"/>
    </source>
</evidence>
<dbReference type="InterPro" id="IPR005170">
    <property type="entry name" value="Transptr-assoc_dom"/>
</dbReference>
<keyword evidence="5" id="KW-0677">Repeat</keyword>
<reference evidence="12 13" key="1">
    <citation type="submission" date="2020-08" db="EMBL/GenBank/DDBJ databases">
        <title>Bridging the membrane lipid divide: bacteria of the FCB group superphylum have the potential to synthesize archaeal ether lipids.</title>
        <authorList>
            <person name="Villanueva L."/>
            <person name="Von Meijenfeldt F.A.B."/>
            <person name="Westbye A.B."/>
            <person name="Yadav S."/>
            <person name="Hopmans E.C."/>
            <person name="Dutilh B.E."/>
            <person name="Sinninghe Damste J.S."/>
        </authorList>
    </citation>
    <scope>NUCLEOTIDE SEQUENCE [LARGE SCALE GENOMIC DNA]</scope>
    <source>
        <strain evidence="12">NIOZ-UU36</strain>
    </source>
</reference>
<dbReference type="CDD" id="cd04590">
    <property type="entry name" value="CBS_pair_CorC_HlyC_assoc"/>
    <property type="match status" value="1"/>
</dbReference>
<evidence type="ECO:0000259" key="11">
    <source>
        <dbReference type="PROSITE" id="PS51371"/>
    </source>
</evidence>
<comment type="similarity">
    <text evidence="2">Belongs to the UPF0053 family.</text>
</comment>
<evidence type="ECO:0000256" key="4">
    <source>
        <dbReference type="ARBA" id="ARBA00022692"/>
    </source>
</evidence>
<keyword evidence="3" id="KW-1003">Cell membrane</keyword>
<accession>A0A8J6THR3</accession>
<feature type="transmembrane region" description="Helical" evidence="10">
    <location>
        <begin position="89"/>
        <end position="110"/>
    </location>
</feature>
<gene>
    <name evidence="12" type="ORF">H8E29_06555</name>
</gene>
<evidence type="ECO:0000256" key="3">
    <source>
        <dbReference type="ARBA" id="ARBA00022475"/>
    </source>
</evidence>
<dbReference type="EMBL" id="JACNJN010000084">
    <property type="protein sequence ID" value="MBC8334905.1"/>
    <property type="molecule type" value="Genomic_DNA"/>
</dbReference>
<feature type="domain" description="CBS" evidence="11">
    <location>
        <begin position="201"/>
        <end position="262"/>
    </location>
</feature>
<dbReference type="PANTHER" id="PTHR22777:SF32">
    <property type="entry name" value="UPF0053 INNER MEMBRANE PROTEIN YFJD"/>
    <property type="match status" value="1"/>
</dbReference>
<feature type="transmembrane region" description="Helical" evidence="10">
    <location>
        <begin position="61"/>
        <end position="82"/>
    </location>
</feature>
<evidence type="ECO:0000256" key="7">
    <source>
        <dbReference type="ARBA" id="ARBA00023122"/>
    </source>
</evidence>
<protein>
    <submittedName>
        <fullName evidence="12">HlyC/CorC family transporter</fullName>
    </submittedName>
</protein>
<dbReference type="InterPro" id="IPR046342">
    <property type="entry name" value="CBS_dom_sf"/>
</dbReference>
<feature type="domain" description="CBS" evidence="11">
    <location>
        <begin position="267"/>
        <end position="324"/>
    </location>
</feature>
<evidence type="ECO:0000256" key="9">
    <source>
        <dbReference type="PROSITE-ProRule" id="PRU00703"/>
    </source>
</evidence>
<dbReference type="Gene3D" id="3.30.465.10">
    <property type="match status" value="1"/>
</dbReference>
<dbReference type="SUPFAM" id="SSF54631">
    <property type="entry name" value="CBS-domain pair"/>
    <property type="match status" value="1"/>
</dbReference>
<evidence type="ECO:0000256" key="1">
    <source>
        <dbReference type="ARBA" id="ARBA00004651"/>
    </source>
</evidence>
<dbReference type="InterPro" id="IPR002550">
    <property type="entry name" value="CNNM"/>
</dbReference>
<keyword evidence="7 9" id="KW-0129">CBS domain</keyword>
<evidence type="ECO:0000313" key="12">
    <source>
        <dbReference type="EMBL" id="MBC8334905.1"/>
    </source>
</evidence>
<dbReference type="Pfam" id="PF00571">
    <property type="entry name" value="CBS"/>
    <property type="match status" value="2"/>
</dbReference>
<dbReference type="AlphaFoldDB" id="A0A8J6THR3"/>
<dbReference type="PROSITE" id="PS51371">
    <property type="entry name" value="CBS"/>
    <property type="match status" value="2"/>
</dbReference>
<evidence type="ECO:0000256" key="8">
    <source>
        <dbReference type="ARBA" id="ARBA00023136"/>
    </source>
</evidence>
<dbReference type="InterPro" id="IPR016169">
    <property type="entry name" value="FAD-bd_PCMH_sub2"/>
</dbReference>
<keyword evidence="6 10" id="KW-1133">Transmembrane helix</keyword>
<dbReference type="Pfam" id="PF03471">
    <property type="entry name" value="CorC_HlyC"/>
    <property type="match status" value="1"/>
</dbReference>
<dbReference type="FunFam" id="3.10.580.10:FF:000002">
    <property type="entry name" value="Magnesium/cobalt efflux protein CorC"/>
    <property type="match status" value="1"/>
</dbReference>
<keyword evidence="4 10" id="KW-0812">Transmembrane</keyword>
<dbReference type="SMART" id="SM01091">
    <property type="entry name" value="CorC_HlyC"/>
    <property type="match status" value="1"/>
</dbReference>
<dbReference type="GO" id="GO:0005886">
    <property type="term" value="C:plasma membrane"/>
    <property type="evidence" value="ECO:0007669"/>
    <property type="project" value="UniProtKB-SubCell"/>
</dbReference>
<dbReference type="Gene3D" id="3.10.580.10">
    <property type="entry name" value="CBS-domain"/>
    <property type="match status" value="1"/>
</dbReference>
<evidence type="ECO:0000313" key="13">
    <source>
        <dbReference type="Proteomes" id="UP000614469"/>
    </source>
</evidence>
<dbReference type="Pfam" id="PF01595">
    <property type="entry name" value="CNNM"/>
    <property type="match status" value="1"/>
</dbReference>
<proteinExistence type="inferred from homology"/>
<evidence type="ECO:0000256" key="6">
    <source>
        <dbReference type="ARBA" id="ARBA00022989"/>
    </source>
</evidence>
<organism evidence="12 13">
    <name type="scientific">Candidatus Desulfolinea nitratireducens</name>
    <dbReference type="NCBI Taxonomy" id="2841698"/>
    <lineage>
        <taxon>Bacteria</taxon>
        <taxon>Bacillati</taxon>
        <taxon>Chloroflexota</taxon>
        <taxon>Anaerolineae</taxon>
        <taxon>Anaerolineales</taxon>
        <taxon>Anaerolineales incertae sedis</taxon>
        <taxon>Candidatus Desulfolinea</taxon>
    </lineage>
</organism>
<dbReference type="SUPFAM" id="SSF56176">
    <property type="entry name" value="FAD-binding/transporter-associated domain-like"/>
    <property type="match status" value="1"/>
</dbReference>
<dbReference type="GO" id="GO:0050660">
    <property type="term" value="F:flavin adenine dinucleotide binding"/>
    <property type="evidence" value="ECO:0007669"/>
    <property type="project" value="InterPro"/>
</dbReference>
<name>A0A8J6THR3_9CHLR</name>
<dbReference type="InterPro" id="IPR044751">
    <property type="entry name" value="Ion_transp-like_CBS"/>
</dbReference>
<evidence type="ECO:0000256" key="10">
    <source>
        <dbReference type="SAM" id="Phobius"/>
    </source>
</evidence>
<dbReference type="SMART" id="SM00116">
    <property type="entry name" value="CBS"/>
    <property type="match status" value="2"/>
</dbReference>
<dbReference type="InterPro" id="IPR036318">
    <property type="entry name" value="FAD-bd_PCMH-like_sf"/>
</dbReference>
<evidence type="ECO:0000256" key="2">
    <source>
        <dbReference type="ARBA" id="ARBA00006337"/>
    </source>
</evidence>
<sequence length="426" mass="48308">MITIEWGLLIIALLLVLDLAIAATRVSFTNARAFRLSAEEGQNEERLKRVLLLIESPRLGAVLRLSQTLMRFGIAILSFILLQNWGGSIGFQIISLLLVAVIMLLVEFSIEFNVAENAEIWAMQLAFLGRILLFLFTPLVILPLLLLNPRRISRDTFAQMTEDELKTWIVSDEESGSLEPEERRMIYEIFQFGETLAREIMVPRIDVLALDEETATLSSSIEAFITSGYSRLPVYKESIDNILGFLYAKDLLNTLGKSENEIILRDLLRSPYFIPETKKADELLSEMQEKRFHMAIVVDEYGGVSGIVTLEDIIEEIIGEIQDEYDEREEALYQELGDDKYLFHGRIDLDDFADIVGTELPNGDADTLAGYLYKKLGRVPLGGENVRVNGLLLTIEQVLGRRIRRVRVVHEAIPPEEIINDDSNNE</sequence>
<comment type="caution">
    <text evidence="12">The sequence shown here is derived from an EMBL/GenBank/DDBJ whole genome shotgun (WGS) entry which is preliminary data.</text>
</comment>
<dbReference type="InterPro" id="IPR000644">
    <property type="entry name" value="CBS_dom"/>
</dbReference>
<keyword evidence="8 10" id="KW-0472">Membrane</keyword>
<feature type="transmembrane region" description="Helical" evidence="10">
    <location>
        <begin position="122"/>
        <end position="147"/>
    </location>
</feature>